<dbReference type="RefSeq" id="WP_014016593.1">
    <property type="nucleotide sequence ID" value="NZ_CBCRYV010000002.1"/>
</dbReference>
<feature type="domain" description="Nitroreductase" evidence="4">
    <location>
        <begin position="7"/>
        <end position="172"/>
    </location>
</feature>
<keyword evidence="1" id="KW-0285">Flavoprotein</keyword>
<reference evidence="5 6" key="1">
    <citation type="journal article" date="2018" name="Genome Announc.">
        <title>Complete genomes of two Megasphaera elsdenii strains, NCIMB 702410 and ATCC 25940.</title>
        <authorList>
            <person name="Hatmaker E.A."/>
            <person name="O'Dell K."/>
            <person name="Riley L.A."/>
            <person name="Klingeman D.M."/>
            <person name="Guss A.M."/>
        </authorList>
    </citation>
    <scope>NUCLEOTIDE SEQUENCE [LARGE SCALE GENOMIC DNA]</scope>
    <source>
        <strain evidence="5 6">NCIMB702410</strain>
    </source>
</reference>
<dbReference type="SUPFAM" id="SSF55469">
    <property type="entry name" value="FMN-dependent nitroreductase-like"/>
    <property type="match status" value="1"/>
</dbReference>
<dbReference type="EMBL" id="CP027569">
    <property type="protein sequence ID" value="AVO28197.1"/>
    <property type="molecule type" value="Genomic_DNA"/>
</dbReference>
<keyword evidence="3" id="KW-0560">Oxidoreductase</keyword>
<name>A0A2S0M9T6_MEGEL</name>
<sequence length="197" mass="21702">MNTYEVIKTRRCTRKFKAEAVPDDKLEKILDAGRAAPCGGNSQTTHFLVIRSPKVLKELAELVCRTFSAMEVKPGMYKSMQAVIKAAQKGNFAFHYNAPVLIVTANKIGYGNAMADCACAIENMMLMSNELDLGSCYINQLHWLDENAAVRDYLMKLGLAEDETVCASMVVGLPDTADGLPQRTERKITGNPVSYVD</sequence>
<dbReference type="AlphaFoldDB" id="A0A2S0M9T6"/>
<dbReference type="Pfam" id="PF00881">
    <property type="entry name" value="Nitroreductase"/>
    <property type="match status" value="1"/>
</dbReference>
<evidence type="ECO:0000313" key="6">
    <source>
        <dbReference type="Proteomes" id="UP000238358"/>
    </source>
</evidence>
<dbReference type="OrthoDB" id="9783470at2"/>
<dbReference type="PANTHER" id="PTHR23026:SF90">
    <property type="entry name" value="IODOTYROSINE DEIODINASE 1"/>
    <property type="match status" value="1"/>
</dbReference>
<dbReference type="InterPro" id="IPR050627">
    <property type="entry name" value="Nitroreductase/BluB"/>
</dbReference>
<evidence type="ECO:0000313" key="5">
    <source>
        <dbReference type="EMBL" id="AVO28197.1"/>
    </source>
</evidence>
<organism evidence="5 6">
    <name type="scientific">Megasphaera elsdenii</name>
    <dbReference type="NCBI Taxonomy" id="907"/>
    <lineage>
        <taxon>Bacteria</taxon>
        <taxon>Bacillati</taxon>
        <taxon>Bacillota</taxon>
        <taxon>Negativicutes</taxon>
        <taxon>Veillonellales</taxon>
        <taxon>Veillonellaceae</taxon>
        <taxon>Megasphaera</taxon>
    </lineage>
</organism>
<dbReference type="PANTHER" id="PTHR23026">
    <property type="entry name" value="NADPH NITROREDUCTASE"/>
    <property type="match status" value="1"/>
</dbReference>
<accession>A0A2S0M9T6</accession>
<evidence type="ECO:0000256" key="2">
    <source>
        <dbReference type="ARBA" id="ARBA00022643"/>
    </source>
</evidence>
<dbReference type="Proteomes" id="UP000238358">
    <property type="component" value="Chromosome"/>
</dbReference>
<dbReference type="InterPro" id="IPR000415">
    <property type="entry name" value="Nitroreductase-like"/>
</dbReference>
<evidence type="ECO:0000256" key="3">
    <source>
        <dbReference type="ARBA" id="ARBA00023002"/>
    </source>
</evidence>
<protein>
    <submittedName>
        <fullName evidence="5">Nitroreductase</fullName>
    </submittedName>
</protein>
<gene>
    <name evidence="5" type="ORF">C6Y28_11480</name>
</gene>
<proteinExistence type="predicted"/>
<dbReference type="GeneID" id="97492792"/>
<evidence type="ECO:0000259" key="4">
    <source>
        <dbReference type="Pfam" id="PF00881"/>
    </source>
</evidence>
<evidence type="ECO:0000256" key="1">
    <source>
        <dbReference type="ARBA" id="ARBA00022630"/>
    </source>
</evidence>
<dbReference type="Gene3D" id="3.40.109.10">
    <property type="entry name" value="NADH Oxidase"/>
    <property type="match status" value="1"/>
</dbReference>
<dbReference type="InterPro" id="IPR029479">
    <property type="entry name" value="Nitroreductase"/>
</dbReference>
<dbReference type="CDD" id="cd02136">
    <property type="entry name" value="PnbA_NfnB-like"/>
    <property type="match status" value="1"/>
</dbReference>
<keyword evidence="2" id="KW-0288">FMN</keyword>
<dbReference type="GO" id="GO:0016491">
    <property type="term" value="F:oxidoreductase activity"/>
    <property type="evidence" value="ECO:0007669"/>
    <property type="project" value="UniProtKB-KW"/>
</dbReference>